<protein>
    <submittedName>
        <fullName evidence="2">Beta-galactosidase trimerization domain-containing protein</fullName>
    </submittedName>
</protein>
<comment type="caution">
    <text evidence="2">The sequence shown here is derived from an EMBL/GenBank/DDBJ whole genome shotgun (WGS) entry which is preliminary data.</text>
</comment>
<accession>A0ABS7SA48</accession>
<dbReference type="Proteomes" id="UP000826651">
    <property type="component" value="Unassembled WGS sequence"/>
</dbReference>
<dbReference type="InterPro" id="IPR028212">
    <property type="entry name" value="GHL6"/>
</dbReference>
<dbReference type="SUPFAM" id="SSF51445">
    <property type="entry name" value="(Trans)glycosidases"/>
    <property type="match status" value="1"/>
</dbReference>
<proteinExistence type="predicted"/>
<dbReference type="Pfam" id="PF08532">
    <property type="entry name" value="Glyco_hydro_42M"/>
    <property type="match status" value="1"/>
</dbReference>
<dbReference type="Gene3D" id="3.40.50.880">
    <property type="match status" value="1"/>
</dbReference>
<dbReference type="SUPFAM" id="SSF52317">
    <property type="entry name" value="Class I glutamine amidotransferase-like"/>
    <property type="match status" value="1"/>
</dbReference>
<dbReference type="InterPro" id="IPR013738">
    <property type="entry name" value="Beta_galactosidase_Trimer"/>
</dbReference>
<dbReference type="Gene3D" id="3.20.20.80">
    <property type="entry name" value="Glycosidases"/>
    <property type="match status" value="1"/>
</dbReference>
<gene>
    <name evidence="2" type="ORF">KCQ71_08450</name>
</gene>
<organism evidence="2 3">
    <name type="scientific">Occultella gossypii</name>
    <dbReference type="NCBI Taxonomy" id="2800820"/>
    <lineage>
        <taxon>Bacteria</taxon>
        <taxon>Bacillati</taxon>
        <taxon>Actinomycetota</taxon>
        <taxon>Actinomycetes</taxon>
        <taxon>Micrococcales</taxon>
        <taxon>Ruaniaceae</taxon>
        <taxon>Occultella</taxon>
    </lineage>
</organism>
<dbReference type="EMBL" id="JAGSHT010000009">
    <property type="protein sequence ID" value="MBZ2196181.1"/>
    <property type="molecule type" value="Genomic_DNA"/>
</dbReference>
<dbReference type="CDD" id="cd03143">
    <property type="entry name" value="A4_beta-galactosidase_middle_domain"/>
    <property type="match status" value="1"/>
</dbReference>
<name>A0ABS7SA48_9MICO</name>
<dbReference type="InterPro" id="IPR017853">
    <property type="entry name" value="GH"/>
</dbReference>
<evidence type="ECO:0000313" key="2">
    <source>
        <dbReference type="EMBL" id="MBZ2196181.1"/>
    </source>
</evidence>
<feature type="domain" description="Beta-galactosidase trimerisation" evidence="1">
    <location>
        <begin position="380"/>
        <end position="563"/>
    </location>
</feature>
<keyword evidence="3" id="KW-1185">Reference proteome</keyword>
<dbReference type="InterPro" id="IPR029062">
    <property type="entry name" value="Class_I_gatase-like"/>
</dbReference>
<evidence type="ECO:0000313" key="3">
    <source>
        <dbReference type="Proteomes" id="UP000826651"/>
    </source>
</evidence>
<sequence length="693" mass="74926">MTTTSTLEQYQEPTTRWWHSPFRMFQTNLRETDVTFDVETVLDAIEDHGADTWLVNAGGILSFYPTDLDFQTRNPLLARRPGGDLLGDCLRGAQDRGIRLMARMDFSKIAPRIADRFPHWCFRSADGGRQIYQGLVSTCPSAGYYQDRALDVLDEVLGRYDVDGFFCNWFGFNEVDYAGTYHGVCHCDACVAGFAAFAGGARLPAGRDDAEYGRWRAYARETVATLTERIREHIKSRRPEAALILGDSSDIVFHEANNAVGRPLWPYATSAAVSASRTAHEQTPVLVNSVAFVDMPYRMAAEEPHHFATYFAQTIARGGTPSTYIMGVPGDIPYAGLPAARAITRFHRDHQDLYAGIRPIAPLALIRPPAAGREPADAAAATEEFHGWFDALAEVHLAADVLALEEVPRLAVDGALARFGVLVLPDVGPLTPSAAQVLDAFVEAGGTLVATGSSGLRDGRVQLESMPATAELAVVGDVESLKGTYVSAGLESTADSGVYTAPTVPILGAGRAMAWRADIDRWLTVIGPAPYGPPELAHGQRATDQPGLATRSYGDGTATYLPWTAGRTYDRLGTREIRDVLLSGVPGARTGPDGDPWGCLRLWAPEQLEHTVHRTADGRVVVHLINHSGLRRRSYGPPIPITGVRVTPPRGLHIAAATALVAGQDVPVTPAGELLLPAIETFDVITITTKENS</sequence>
<reference evidence="2 3" key="1">
    <citation type="submission" date="2021-04" db="EMBL/GenBank/DDBJ databases">
        <title>Ruania sp. nov., isolated from sandy soil of mangrove forest.</title>
        <authorList>
            <person name="Ge X."/>
            <person name="Huang R."/>
            <person name="Liu W."/>
        </authorList>
    </citation>
    <scope>NUCLEOTIDE SEQUENCE [LARGE SCALE GENOMIC DNA]</scope>
    <source>
        <strain evidence="2 3">N2-46</strain>
    </source>
</reference>
<dbReference type="RefSeq" id="WP_223404821.1">
    <property type="nucleotide sequence ID" value="NZ_JAGSHT010000009.1"/>
</dbReference>
<dbReference type="Pfam" id="PF14871">
    <property type="entry name" value="GHL6"/>
    <property type="match status" value="1"/>
</dbReference>
<evidence type="ECO:0000259" key="1">
    <source>
        <dbReference type="Pfam" id="PF08532"/>
    </source>
</evidence>